<evidence type="ECO:0000256" key="2">
    <source>
        <dbReference type="SAM" id="MobiDB-lite"/>
    </source>
</evidence>
<feature type="region of interest" description="Disordered" evidence="2">
    <location>
        <begin position="1"/>
        <end position="39"/>
    </location>
</feature>
<evidence type="ECO:0000313" key="5">
    <source>
        <dbReference type="Proteomes" id="UP000019442"/>
    </source>
</evidence>
<dbReference type="InterPro" id="IPR025159">
    <property type="entry name" value="AbiEi_N"/>
</dbReference>
<evidence type="ECO:0000256" key="1">
    <source>
        <dbReference type="SAM" id="Coils"/>
    </source>
</evidence>
<dbReference type="EMBL" id="CP007268">
    <property type="protein sequence ID" value="AHK80783.1"/>
    <property type="molecule type" value="Genomic_DNA"/>
</dbReference>
<protein>
    <recommendedName>
        <fullName evidence="3">AbiEi antitoxin N-terminal domain-containing protein</fullName>
    </recommendedName>
</protein>
<keyword evidence="5" id="KW-1185">Reference proteome</keyword>
<name>W8KNP4_9GAMM</name>
<dbReference type="Proteomes" id="UP000019442">
    <property type="component" value="Chromosome"/>
</dbReference>
<dbReference type="KEGG" id="hhc:M911_14345"/>
<organism evidence="4 5">
    <name type="scientific">Ectothiorhodospira haloalkaliphila</name>
    <dbReference type="NCBI Taxonomy" id="421628"/>
    <lineage>
        <taxon>Bacteria</taxon>
        <taxon>Pseudomonadati</taxon>
        <taxon>Pseudomonadota</taxon>
        <taxon>Gammaproteobacteria</taxon>
        <taxon>Chromatiales</taxon>
        <taxon>Ectothiorhodospiraceae</taxon>
        <taxon>Ectothiorhodospira</taxon>
    </lineage>
</organism>
<feature type="coiled-coil region" evidence="1">
    <location>
        <begin position="51"/>
        <end position="100"/>
    </location>
</feature>
<dbReference type="HOGENOM" id="CLU_1324850_0_0_6"/>
<accession>W8KNP4</accession>
<evidence type="ECO:0000259" key="3">
    <source>
        <dbReference type="Pfam" id="PF13338"/>
    </source>
</evidence>
<feature type="compositionally biased region" description="Basic and acidic residues" evidence="2">
    <location>
        <begin position="15"/>
        <end position="33"/>
    </location>
</feature>
<dbReference type="Pfam" id="PF13338">
    <property type="entry name" value="AbiEi_4"/>
    <property type="match status" value="1"/>
</dbReference>
<gene>
    <name evidence="4" type="ORF">M911_14345</name>
</gene>
<sequence length="207" mass="23912">MDAWTGIRPMTARQGRPDDLERPHSPFDIKTTPDDPSMTHTLNHLTAQQIYELAEQKAREEYEQQEATRREQLQALKAERRELLSSHREAQRRLQEAQRAELAHLDGKLLELGARLPKDSPLQQGRSTQRPQAAEQWLQIIAQAPEMTLADIRERATREGLPTHNLPQRLAQLRRQGHLEQVRRGVYRVVQQDQAVAHPDNQVVGWS</sequence>
<dbReference type="AlphaFoldDB" id="W8KNP4"/>
<reference evidence="5" key="2">
    <citation type="submission" date="2014-02" db="EMBL/GenBank/DDBJ databases">
        <title>Draft Genome Sequence of extremely halophilic bacteria Halorhodospira halochloris.</title>
        <authorList>
            <person name="Singh K.S."/>
        </authorList>
    </citation>
    <scope>NUCLEOTIDE SEQUENCE [LARGE SCALE GENOMIC DNA]</scope>
    <source>
        <strain evidence="5">A</strain>
    </source>
</reference>
<feature type="domain" description="AbiEi antitoxin N-terminal" evidence="3">
    <location>
        <begin position="158"/>
        <end position="190"/>
    </location>
</feature>
<reference evidence="4 5" key="1">
    <citation type="journal article" date="2014" name="J Genomics">
        <title>Draft Genome Sequence of the Extremely Halophilic Phototrophic Purple Sulfur Bacterium Halorhodospira halochloris.</title>
        <authorList>
            <person name="Singh K.S."/>
            <person name="Kirksey J."/>
            <person name="Hoff W.D."/>
            <person name="Deole R."/>
        </authorList>
    </citation>
    <scope>NUCLEOTIDE SEQUENCE [LARGE SCALE GENOMIC DNA]</scope>
    <source>
        <strain evidence="4 5">A</strain>
    </source>
</reference>
<proteinExistence type="predicted"/>
<evidence type="ECO:0000313" key="4">
    <source>
        <dbReference type="EMBL" id="AHK80783.1"/>
    </source>
</evidence>
<keyword evidence="1" id="KW-0175">Coiled coil</keyword>